<name>A0A0R3JVW0_CALMK</name>
<evidence type="ECO:0000313" key="9">
    <source>
        <dbReference type="EMBL" id="KRQ86445.1"/>
    </source>
</evidence>
<keyword evidence="7" id="KW-0456">Lyase</keyword>
<evidence type="ECO:0000256" key="6">
    <source>
        <dbReference type="ARBA" id="ARBA00023125"/>
    </source>
</evidence>
<dbReference type="OrthoDB" id="9782620at2"/>
<evidence type="ECO:0000256" key="4">
    <source>
        <dbReference type="ARBA" id="ARBA00022801"/>
    </source>
</evidence>
<dbReference type="STRING" id="908809.ABG79_01647"/>
<evidence type="ECO:0000256" key="7">
    <source>
        <dbReference type="ARBA" id="ARBA00023239"/>
    </source>
</evidence>
<sequence>MCGRFWLEGEIEDIAKYFGINKIEDKEFTKGEIFPTNFAPIITKTVDKNSKDVDKLITPFKWGFPFQNKSIINARAETIDIKPFFKNSFYNRRCLIPASAFFEWKKEDRSKTKYKIYKDEKYLLLGGIYNENSFVIITTQPNEEMSRIHDRMPLIIDKDKMDYWLFGDIEDAKHIININTNNKLIFTPQTEGQLKFLF</sequence>
<protein>
    <recommendedName>
        <fullName evidence="8">Abasic site processing protein</fullName>
        <ecNumber evidence="8">3.4.-.-</ecNumber>
    </recommendedName>
</protein>
<dbReference type="GO" id="GO:0106300">
    <property type="term" value="P:protein-DNA covalent cross-linking repair"/>
    <property type="evidence" value="ECO:0007669"/>
    <property type="project" value="InterPro"/>
</dbReference>
<evidence type="ECO:0000256" key="1">
    <source>
        <dbReference type="ARBA" id="ARBA00008136"/>
    </source>
</evidence>
<evidence type="ECO:0000313" key="10">
    <source>
        <dbReference type="Proteomes" id="UP000052015"/>
    </source>
</evidence>
<dbReference type="RefSeq" id="WP_057978979.1">
    <property type="nucleotide sequence ID" value="NZ_LKHP01000009.1"/>
</dbReference>
<dbReference type="SUPFAM" id="SSF143081">
    <property type="entry name" value="BB1717-like"/>
    <property type="match status" value="1"/>
</dbReference>
<dbReference type="GO" id="GO:0016829">
    <property type="term" value="F:lyase activity"/>
    <property type="evidence" value="ECO:0007669"/>
    <property type="project" value="UniProtKB-KW"/>
</dbReference>
<dbReference type="InterPro" id="IPR036590">
    <property type="entry name" value="SRAP-like"/>
</dbReference>
<dbReference type="EMBL" id="LKHP01000009">
    <property type="protein sequence ID" value="KRQ86445.1"/>
    <property type="molecule type" value="Genomic_DNA"/>
</dbReference>
<accession>A0A0R3JVW0</accession>
<evidence type="ECO:0000256" key="2">
    <source>
        <dbReference type="ARBA" id="ARBA00022670"/>
    </source>
</evidence>
<reference evidence="9 10" key="1">
    <citation type="submission" date="2015-09" db="EMBL/GenBank/DDBJ databases">
        <title>Draft genome sequence of a Caloramator mitchellensis, a moderate thermophile from the Great Artesian Basin of Australia.</title>
        <authorList>
            <person name="Patel B.K."/>
        </authorList>
    </citation>
    <scope>NUCLEOTIDE SEQUENCE [LARGE SCALE GENOMIC DNA]</scope>
    <source>
        <strain evidence="9 10">VF08</strain>
    </source>
</reference>
<evidence type="ECO:0000256" key="5">
    <source>
        <dbReference type="ARBA" id="ARBA00023124"/>
    </source>
</evidence>
<keyword evidence="3" id="KW-0227">DNA damage</keyword>
<proteinExistence type="inferred from homology"/>
<dbReference type="Gene3D" id="3.90.1680.10">
    <property type="entry name" value="SOS response associated peptidase-like"/>
    <property type="match status" value="1"/>
</dbReference>
<comment type="caution">
    <text evidence="9">The sequence shown here is derived from an EMBL/GenBank/DDBJ whole genome shotgun (WGS) entry which is preliminary data.</text>
</comment>
<dbReference type="EC" id="3.4.-.-" evidence="8"/>
<keyword evidence="2 8" id="KW-0645">Protease</keyword>
<dbReference type="GO" id="GO:0003697">
    <property type="term" value="F:single-stranded DNA binding"/>
    <property type="evidence" value="ECO:0007669"/>
    <property type="project" value="InterPro"/>
</dbReference>
<dbReference type="Proteomes" id="UP000052015">
    <property type="component" value="Unassembled WGS sequence"/>
</dbReference>
<evidence type="ECO:0000256" key="8">
    <source>
        <dbReference type="RuleBase" id="RU364100"/>
    </source>
</evidence>
<keyword evidence="4 8" id="KW-0378">Hydrolase</keyword>
<comment type="similarity">
    <text evidence="1 8">Belongs to the SOS response-associated peptidase family.</text>
</comment>
<keyword evidence="5" id="KW-0190">Covalent protein-DNA linkage</keyword>
<gene>
    <name evidence="9" type="primary">yedK</name>
    <name evidence="9" type="ORF">ABG79_01647</name>
</gene>
<dbReference type="PANTHER" id="PTHR13604:SF0">
    <property type="entry name" value="ABASIC SITE PROCESSING PROTEIN HMCES"/>
    <property type="match status" value="1"/>
</dbReference>
<dbReference type="GO" id="GO:0008233">
    <property type="term" value="F:peptidase activity"/>
    <property type="evidence" value="ECO:0007669"/>
    <property type="project" value="UniProtKB-KW"/>
</dbReference>
<dbReference type="GO" id="GO:0006508">
    <property type="term" value="P:proteolysis"/>
    <property type="evidence" value="ECO:0007669"/>
    <property type="project" value="UniProtKB-KW"/>
</dbReference>
<keyword evidence="6" id="KW-0238">DNA-binding</keyword>
<dbReference type="AlphaFoldDB" id="A0A0R3JVW0"/>
<organism evidence="9 10">
    <name type="scientific">Caloramator mitchellensis</name>
    <dbReference type="NCBI Taxonomy" id="908809"/>
    <lineage>
        <taxon>Bacteria</taxon>
        <taxon>Bacillati</taxon>
        <taxon>Bacillota</taxon>
        <taxon>Clostridia</taxon>
        <taxon>Eubacteriales</taxon>
        <taxon>Clostridiaceae</taxon>
        <taxon>Caloramator</taxon>
    </lineage>
</organism>
<dbReference type="Pfam" id="PF02586">
    <property type="entry name" value="SRAP"/>
    <property type="match status" value="1"/>
</dbReference>
<evidence type="ECO:0000256" key="3">
    <source>
        <dbReference type="ARBA" id="ARBA00022763"/>
    </source>
</evidence>
<dbReference type="PANTHER" id="PTHR13604">
    <property type="entry name" value="DC12-RELATED"/>
    <property type="match status" value="1"/>
</dbReference>
<dbReference type="InterPro" id="IPR003738">
    <property type="entry name" value="SRAP"/>
</dbReference>
<keyword evidence="10" id="KW-1185">Reference proteome</keyword>